<organism evidence="2 3">
    <name type="scientific">Nitrincola iocasae</name>
    <dbReference type="NCBI Taxonomy" id="2614693"/>
    <lineage>
        <taxon>Bacteria</taxon>
        <taxon>Pseudomonadati</taxon>
        <taxon>Pseudomonadota</taxon>
        <taxon>Gammaproteobacteria</taxon>
        <taxon>Oceanospirillales</taxon>
        <taxon>Oceanospirillaceae</taxon>
        <taxon>Nitrincola</taxon>
    </lineage>
</organism>
<feature type="transmembrane region" description="Helical" evidence="1">
    <location>
        <begin position="149"/>
        <end position="167"/>
    </location>
</feature>
<feature type="transmembrane region" description="Helical" evidence="1">
    <location>
        <begin position="179"/>
        <end position="197"/>
    </location>
</feature>
<dbReference type="Proteomes" id="UP000325606">
    <property type="component" value="Chromosome"/>
</dbReference>
<dbReference type="AlphaFoldDB" id="A0A5J6LAJ0"/>
<keyword evidence="3" id="KW-1185">Reference proteome</keyword>
<sequence>MQDLLASAALLVSSLTSAVWLLYGHKQDIPESHYKVRVFALSCFFIGAYALTRLIWSNPGSHTSTLLQMTDNLSFFVALPFIATVFLAAGKNWHWSMAGWGRWLLGLIAFFELTRRTDYGVIYSQVLVLLLLLALVIGALLLKTNQARLLSLGGTALTGIALLFFSPHPLLAASGNTPLLMLMLAVSLPLLALGLHSQFEHSTLNKRDNQ</sequence>
<keyword evidence="1" id="KW-0812">Transmembrane</keyword>
<evidence type="ECO:0000256" key="1">
    <source>
        <dbReference type="SAM" id="Phobius"/>
    </source>
</evidence>
<name>A0A5J6LAJ0_9GAMM</name>
<feature type="transmembrane region" description="Helical" evidence="1">
    <location>
        <begin position="34"/>
        <end position="52"/>
    </location>
</feature>
<dbReference type="KEGG" id="nik:F5I99_02925"/>
<gene>
    <name evidence="2" type="ORF">F5I99_02925</name>
</gene>
<accession>A0A5J6LAJ0</accession>
<evidence type="ECO:0000313" key="2">
    <source>
        <dbReference type="EMBL" id="QEW05527.1"/>
    </source>
</evidence>
<dbReference type="RefSeq" id="WP_151053572.1">
    <property type="nucleotide sequence ID" value="NZ_CP044222.1"/>
</dbReference>
<keyword evidence="1" id="KW-1133">Transmembrane helix</keyword>
<protein>
    <submittedName>
        <fullName evidence="2">Uncharacterized protein</fullName>
    </submittedName>
</protein>
<proteinExistence type="predicted"/>
<dbReference type="EMBL" id="CP044222">
    <property type="protein sequence ID" value="QEW05527.1"/>
    <property type="molecule type" value="Genomic_DNA"/>
</dbReference>
<feature type="transmembrane region" description="Helical" evidence="1">
    <location>
        <begin position="122"/>
        <end position="142"/>
    </location>
</feature>
<evidence type="ECO:0000313" key="3">
    <source>
        <dbReference type="Proteomes" id="UP000325606"/>
    </source>
</evidence>
<reference evidence="2 3" key="1">
    <citation type="submission" date="2019-09" db="EMBL/GenBank/DDBJ databases">
        <title>Nitrincola iocasae sp. nov., a bacterium isolated from the sediment collected at a cold seep field in South China Sea.</title>
        <authorList>
            <person name="Zhang H."/>
            <person name="Wang H."/>
            <person name="Li C."/>
        </authorList>
    </citation>
    <scope>NUCLEOTIDE SEQUENCE [LARGE SCALE GENOMIC DNA]</scope>
    <source>
        <strain evidence="2 3">KXZD1103</strain>
    </source>
</reference>
<feature type="transmembrane region" description="Helical" evidence="1">
    <location>
        <begin position="73"/>
        <end position="90"/>
    </location>
</feature>
<keyword evidence="1" id="KW-0472">Membrane</keyword>